<feature type="domain" description="Putative sensor" evidence="2">
    <location>
        <begin position="14"/>
        <end position="188"/>
    </location>
</feature>
<keyword evidence="1" id="KW-0812">Transmembrane</keyword>
<evidence type="ECO:0000313" key="5">
    <source>
        <dbReference type="Proteomes" id="UP000036834"/>
    </source>
</evidence>
<evidence type="ECO:0000313" key="6">
    <source>
        <dbReference type="Proteomes" id="UP000319578"/>
    </source>
</evidence>
<dbReference type="RefSeq" id="WP_049737488.1">
    <property type="nucleotide sequence ID" value="NZ_BJON01000013.1"/>
</dbReference>
<evidence type="ECO:0000313" key="3">
    <source>
        <dbReference type="EMBL" id="GED69701.1"/>
    </source>
</evidence>
<reference evidence="5" key="1">
    <citation type="submission" date="2015-07" db="EMBL/GenBank/DDBJ databases">
        <title>Genome sequencing project for genomic taxonomy and phylogenomics of Bacillus-like bacteria.</title>
        <authorList>
            <person name="Liu B."/>
            <person name="Wang J."/>
            <person name="Zhu Y."/>
            <person name="Liu G."/>
            <person name="Chen Q."/>
            <person name="Chen Z."/>
            <person name="Lan J."/>
            <person name="Che J."/>
            <person name="Ge C."/>
            <person name="Shi H."/>
            <person name="Pan Z."/>
            <person name="Liu X."/>
        </authorList>
    </citation>
    <scope>NUCLEOTIDE SEQUENCE [LARGE SCALE GENOMIC DNA]</scope>
    <source>
        <strain evidence="5">DSM 9887</strain>
    </source>
</reference>
<accession>A0A0K9YXV0</accession>
<organism evidence="4 5">
    <name type="scientific">Brevibacillus reuszeri</name>
    <dbReference type="NCBI Taxonomy" id="54915"/>
    <lineage>
        <taxon>Bacteria</taxon>
        <taxon>Bacillati</taxon>
        <taxon>Bacillota</taxon>
        <taxon>Bacilli</taxon>
        <taxon>Bacillales</taxon>
        <taxon>Paenibacillaceae</taxon>
        <taxon>Brevibacillus</taxon>
    </lineage>
</organism>
<protein>
    <submittedName>
        <fullName evidence="4">Luciferase</fullName>
    </submittedName>
</protein>
<dbReference type="PATRIC" id="fig|54915.3.peg.6607"/>
<dbReference type="AlphaFoldDB" id="A0A0K9YXV0"/>
<dbReference type="EMBL" id="BJON01000013">
    <property type="protein sequence ID" value="GED69701.1"/>
    <property type="molecule type" value="Genomic_DNA"/>
</dbReference>
<feature type="transmembrane region" description="Helical" evidence="1">
    <location>
        <begin position="12"/>
        <end position="31"/>
    </location>
</feature>
<keyword evidence="1" id="KW-0472">Membrane</keyword>
<dbReference type="Proteomes" id="UP000319578">
    <property type="component" value="Unassembled WGS sequence"/>
</dbReference>
<reference evidence="3 6" key="3">
    <citation type="submission" date="2019-06" db="EMBL/GenBank/DDBJ databases">
        <title>Whole genome shotgun sequence of Brevibacillus reuszeri NBRC 15719.</title>
        <authorList>
            <person name="Hosoyama A."/>
            <person name="Uohara A."/>
            <person name="Ohji S."/>
            <person name="Ichikawa N."/>
        </authorList>
    </citation>
    <scope>NUCLEOTIDE SEQUENCE [LARGE SCALE GENOMIC DNA]</scope>
    <source>
        <strain evidence="3 6">NBRC 15719</strain>
    </source>
</reference>
<dbReference type="STRING" id="54915.ADS79_05940"/>
<dbReference type="EMBL" id="LGIQ01000005">
    <property type="protein sequence ID" value="KNB73486.1"/>
    <property type="molecule type" value="Genomic_DNA"/>
</dbReference>
<keyword evidence="1" id="KW-1133">Transmembrane helix</keyword>
<evidence type="ECO:0000256" key="1">
    <source>
        <dbReference type="SAM" id="Phobius"/>
    </source>
</evidence>
<name>A0A0K9YXV0_9BACL</name>
<evidence type="ECO:0000259" key="2">
    <source>
        <dbReference type="Pfam" id="PF13796"/>
    </source>
</evidence>
<proteinExistence type="predicted"/>
<comment type="caution">
    <text evidence="4">The sequence shown here is derived from an EMBL/GenBank/DDBJ whole genome shotgun (WGS) entry which is preliminary data.</text>
</comment>
<reference evidence="4" key="2">
    <citation type="submission" date="2015-07" db="EMBL/GenBank/DDBJ databases">
        <title>MeaNS - Measles Nucleotide Surveillance Program.</title>
        <authorList>
            <person name="Tran T."/>
            <person name="Druce J."/>
        </authorList>
    </citation>
    <scope>NUCLEOTIDE SEQUENCE</scope>
    <source>
        <strain evidence="4">DSM 9887</strain>
    </source>
</reference>
<gene>
    <name evidence="4" type="ORF">ADS79_05940</name>
    <name evidence="3" type="ORF">BRE01_34030</name>
</gene>
<dbReference type="OrthoDB" id="2925129at2"/>
<feature type="transmembrane region" description="Helical" evidence="1">
    <location>
        <begin position="37"/>
        <end position="54"/>
    </location>
</feature>
<feature type="transmembrane region" description="Helical" evidence="1">
    <location>
        <begin position="159"/>
        <end position="185"/>
    </location>
</feature>
<dbReference type="Proteomes" id="UP000036834">
    <property type="component" value="Unassembled WGS sequence"/>
</dbReference>
<evidence type="ECO:0000313" key="4">
    <source>
        <dbReference type="EMBL" id="KNB73486.1"/>
    </source>
</evidence>
<dbReference type="Pfam" id="PF13796">
    <property type="entry name" value="Sensor"/>
    <property type="match status" value="1"/>
</dbReference>
<sequence length="195" mass="22210">MKRAIMRNVQNFIFLMFTFASGVFYFCFYLSAIALGLALSFTVVGIPLLTNVLRTSQTFVQYERIQTKIYTDISIEPLAARQRAEGNQWMQAKAELTDGRNWRIVYWLMQKFTIGISSLLIGVIIYIAPVLFVLVPLFYRYTEINFWGMAVDTELKALLIMSLGIILMIGCSKIGNGLVQLIGGYTRLMFKAIRG</sequence>
<keyword evidence="6" id="KW-1185">Reference proteome</keyword>
<feature type="transmembrane region" description="Helical" evidence="1">
    <location>
        <begin position="112"/>
        <end position="139"/>
    </location>
</feature>
<dbReference type="InterPro" id="IPR025828">
    <property type="entry name" value="Put_sensor_dom"/>
</dbReference>